<evidence type="ECO:0000313" key="3">
    <source>
        <dbReference type="Proteomes" id="UP000692954"/>
    </source>
</evidence>
<keyword evidence="1" id="KW-0472">Membrane</keyword>
<organism evidence="2 3">
    <name type="scientific">Paramecium sonneborni</name>
    <dbReference type="NCBI Taxonomy" id="65129"/>
    <lineage>
        <taxon>Eukaryota</taxon>
        <taxon>Sar</taxon>
        <taxon>Alveolata</taxon>
        <taxon>Ciliophora</taxon>
        <taxon>Intramacronucleata</taxon>
        <taxon>Oligohymenophorea</taxon>
        <taxon>Peniculida</taxon>
        <taxon>Parameciidae</taxon>
        <taxon>Paramecium</taxon>
    </lineage>
</organism>
<evidence type="ECO:0008006" key="4">
    <source>
        <dbReference type="Google" id="ProtNLM"/>
    </source>
</evidence>
<evidence type="ECO:0000313" key="2">
    <source>
        <dbReference type="EMBL" id="CAD8113201.1"/>
    </source>
</evidence>
<accession>A0A8S1QE52</accession>
<dbReference type="Proteomes" id="UP000692954">
    <property type="component" value="Unassembled WGS sequence"/>
</dbReference>
<dbReference type="AlphaFoldDB" id="A0A8S1QE52"/>
<feature type="transmembrane region" description="Helical" evidence="1">
    <location>
        <begin position="364"/>
        <end position="384"/>
    </location>
</feature>
<evidence type="ECO:0000256" key="1">
    <source>
        <dbReference type="SAM" id="Phobius"/>
    </source>
</evidence>
<name>A0A8S1QE52_9CILI</name>
<sequence length="523" mass="61833">MFREHSVPIYQNAQQSPFKNAAMQSIDLNGNIGYKPEYLVKMQQQQQNHNNYRKNKNISSQVKPIHIAGPISQNQNATIFQGPQYLNLGLFQPIEKNKVQNDYQPNQIIQVNNSYNLQSKQQLEENITIRNQILKQWNFIEEQKQQKTFNQSSEYEHQNKISNHIYCDNNSRGQYNQIFDNKLPIKNQQTIGSKSIKFLEDEKPEHLQKFSSIKRENEKPQTNFTTKIDSIVIQKQTSKEKNIEIVNKAMSECASWILNFAEKDLNQFWSKEESLNWLENDQLSEKEKKYRIDKVKLVIQKLSIIILENLKESNFNSEFFSFLAQITQNFKFPPDQYFFNFEISRLEFNSSGTIKNIKVQQQKMVLAFFIMIRILGFTILYAPWTLGINTIKKTSILETNSLIIVSVIQELVVGDFREIKVLKDNQNHLRNELKINARPQGPLKIIPDPKTQEEKMELQTQLEPLIYPTYTHQEMKDQFEKQIEWVENMRDIFDEIYTKIIKMTNSWHKNSEISLKSGKKWIQ</sequence>
<protein>
    <recommendedName>
        <fullName evidence="4">Transmembrane protein</fullName>
    </recommendedName>
</protein>
<gene>
    <name evidence="2" type="ORF">PSON_ATCC_30995.1.T1020166</name>
</gene>
<proteinExistence type="predicted"/>
<dbReference type="EMBL" id="CAJJDN010000102">
    <property type="protein sequence ID" value="CAD8113201.1"/>
    <property type="molecule type" value="Genomic_DNA"/>
</dbReference>
<keyword evidence="1" id="KW-1133">Transmembrane helix</keyword>
<reference evidence="2" key="1">
    <citation type="submission" date="2021-01" db="EMBL/GenBank/DDBJ databases">
        <authorList>
            <consortium name="Genoscope - CEA"/>
            <person name="William W."/>
        </authorList>
    </citation>
    <scope>NUCLEOTIDE SEQUENCE</scope>
</reference>
<keyword evidence="3" id="KW-1185">Reference proteome</keyword>
<keyword evidence="1" id="KW-0812">Transmembrane</keyword>
<comment type="caution">
    <text evidence="2">The sequence shown here is derived from an EMBL/GenBank/DDBJ whole genome shotgun (WGS) entry which is preliminary data.</text>
</comment>